<feature type="chain" id="PRO_5016737971" description="Lipoprotein" evidence="1">
    <location>
        <begin position="19"/>
        <end position="78"/>
    </location>
</feature>
<reference evidence="3" key="1">
    <citation type="submission" date="2018-01" db="EMBL/GenBank/DDBJ databases">
        <authorList>
            <person name="Clerissi C."/>
        </authorList>
    </citation>
    <scope>NUCLEOTIDE SEQUENCE</scope>
    <source>
        <strain evidence="3">Cupriavidus oxalaticus LMG 2235</strain>
    </source>
</reference>
<dbReference type="AlphaFoldDB" id="A0A375G3U8"/>
<feature type="signal peptide" evidence="1">
    <location>
        <begin position="1"/>
        <end position="18"/>
    </location>
</feature>
<dbReference type="Proteomes" id="UP000623307">
    <property type="component" value="Chromosome 2"/>
</dbReference>
<dbReference type="PROSITE" id="PS51257">
    <property type="entry name" value="PROKAR_LIPOPROTEIN"/>
    <property type="match status" value="1"/>
</dbReference>
<dbReference type="GeneID" id="303493069"/>
<evidence type="ECO:0000313" key="4">
    <source>
        <dbReference type="Proteomes" id="UP000623307"/>
    </source>
</evidence>
<evidence type="ECO:0000313" key="2">
    <source>
        <dbReference type="EMBL" id="QRQ93560.1"/>
    </source>
</evidence>
<gene>
    <name evidence="3" type="ORF">CO2235_200177</name>
    <name evidence="2" type="ORF">JTE92_26210</name>
</gene>
<dbReference type="RefSeq" id="WP_063240099.1">
    <property type="nucleotide sequence ID" value="NZ_CP069810.1"/>
</dbReference>
<name>A0A375G3U8_9BURK</name>
<proteinExistence type="predicted"/>
<evidence type="ECO:0008006" key="5">
    <source>
        <dbReference type="Google" id="ProtNLM"/>
    </source>
</evidence>
<sequence length="78" mass="8685">MSRACAITLLTLCGALLAACGEKPQTINQSHRKADAQAYQGAPDDPFVAKGWTAGDKTSWDNQIRQRNQYQNEYNRVQ</sequence>
<organism evidence="3">
    <name type="scientific">Cupriavidus oxalaticus</name>
    <dbReference type="NCBI Taxonomy" id="96344"/>
    <lineage>
        <taxon>Bacteria</taxon>
        <taxon>Pseudomonadati</taxon>
        <taxon>Pseudomonadota</taxon>
        <taxon>Betaproteobacteria</taxon>
        <taxon>Burkholderiales</taxon>
        <taxon>Burkholderiaceae</taxon>
        <taxon>Cupriavidus</taxon>
    </lineage>
</organism>
<keyword evidence="1" id="KW-0732">Signal</keyword>
<dbReference type="OrthoDB" id="8662382at2"/>
<dbReference type="Proteomes" id="UP000256862">
    <property type="component" value="Chromosome CO2235"/>
</dbReference>
<evidence type="ECO:0000313" key="3">
    <source>
        <dbReference type="EMBL" id="SPC14321.1"/>
    </source>
</evidence>
<evidence type="ECO:0000256" key="1">
    <source>
        <dbReference type="SAM" id="SignalP"/>
    </source>
</evidence>
<dbReference type="EMBL" id="OGUS01000121">
    <property type="protein sequence ID" value="SPC14321.1"/>
    <property type="molecule type" value="Genomic_DNA"/>
</dbReference>
<accession>A0A375G3U8</accession>
<keyword evidence="4" id="KW-1185">Reference proteome</keyword>
<protein>
    <recommendedName>
        <fullName evidence="5">Lipoprotein</fullName>
    </recommendedName>
</protein>
<reference evidence="2 4" key="2">
    <citation type="submission" date="2021-02" db="EMBL/GenBank/DDBJ databases">
        <title>Complete Genome Sequence of Cupriavidus oxalaticus Strain Ox1, a Soil Oxalate-Degrading Species.</title>
        <authorList>
            <person name="Palmieri F."/>
            <person name="Udriet P."/>
            <person name="Deuasquier M."/>
            <person name="Beaudoing E."/>
            <person name="Johnson S.L."/>
            <person name="Davenport K.W."/>
            <person name="Chain P.S."/>
            <person name="Bindschedler S."/>
            <person name="Junier P."/>
        </authorList>
    </citation>
    <scope>NUCLEOTIDE SEQUENCE [LARGE SCALE GENOMIC DNA]</scope>
    <source>
        <strain evidence="2 4">Ox1</strain>
    </source>
</reference>
<dbReference type="EMBL" id="CP069812">
    <property type="protein sequence ID" value="QRQ93560.1"/>
    <property type="molecule type" value="Genomic_DNA"/>
</dbReference>